<evidence type="ECO:0000313" key="2">
    <source>
        <dbReference type="EMBL" id="MDB9536284.1"/>
    </source>
</evidence>
<protein>
    <recommendedName>
        <fullName evidence="4">O-antigen polymerase</fullName>
    </recommendedName>
</protein>
<evidence type="ECO:0000256" key="1">
    <source>
        <dbReference type="SAM" id="Phobius"/>
    </source>
</evidence>
<keyword evidence="1" id="KW-0812">Transmembrane</keyword>
<accession>A0ABT5AG74</accession>
<feature type="transmembrane region" description="Helical" evidence="1">
    <location>
        <begin position="403"/>
        <end position="421"/>
    </location>
</feature>
<evidence type="ECO:0000313" key="3">
    <source>
        <dbReference type="Proteomes" id="UP001211249"/>
    </source>
</evidence>
<feature type="transmembrane region" description="Helical" evidence="1">
    <location>
        <begin position="280"/>
        <end position="298"/>
    </location>
</feature>
<proteinExistence type="predicted"/>
<feature type="transmembrane region" description="Helical" evidence="1">
    <location>
        <begin position="57"/>
        <end position="79"/>
    </location>
</feature>
<feature type="transmembrane region" description="Helical" evidence="1">
    <location>
        <begin position="170"/>
        <end position="198"/>
    </location>
</feature>
<feature type="transmembrane region" description="Helical" evidence="1">
    <location>
        <begin position="210"/>
        <end position="228"/>
    </location>
</feature>
<feature type="transmembrane region" description="Helical" evidence="1">
    <location>
        <begin position="456"/>
        <end position="479"/>
    </location>
</feature>
<dbReference type="EMBL" id="JAQMUC010000060">
    <property type="protein sequence ID" value="MDB9536284.1"/>
    <property type="molecule type" value="Genomic_DNA"/>
</dbReference>
<name>A0ABT5AG74_9CYAN</name>
<feature type="transmembrane region" description="Helical" evidence="1">
    <location>
        <begin position="27"/>
        <end position="50"/>
    </location>
</feature>
<feature type="transmembrane region" description="Helical" evidence="1">
    <location>
        <begin position="258"/>
        <end position="273"/>
    </location>
</feature>
<gene>
    <name evidence="2" type="ORF">PN451_10665</name>
</gene>
<keyword evidence="1" id="KW-0472">Membrane</keyword>
<evidence type="ECO:0008006" key="4">
    <source>
        <dbReference type="Google" id="ProtNLM"/>
    </source>
</evidence>
<sequence>MNNSQLTKLKIDSHRYNNESPFVAMRWLHRILLIAIIVIYLLFVVIQVYLNPKSTVALQWVNLGLVVNFLLLLIPIIFYQPSYGWFHPLIFNIVLTLSNEIRKTPIYINGLETHIALPSWNSESLTFLLADNVVLSIVGLVSYYCGFFFSLRFGNLQLTFLPPRHLKLKVLCVVIFSMVACAVYMQIQGGIAAHILSWGQGRRATLAGQFYWQFLIQFGAIACLIWLAKDPKAHLQGLFWICSLSSLIINFLSGGSRSSVIYFIIFGLLVSMIRDRKVAFTQILTVALIGLFLLGILGDFRNSTWSGEINWNTLNQPSSTESIFGLATDELGSRSGDGSGAIPILALVPNQVDFLYGSSYLAALTILIPRGLWPGKPGLVDGVVGNTFFGLDAGIPIEPNIEAYWNFGVPGVFIVFFAFGLFHKWLAWTFRNYATQTSMIVPYVITLYLLEPSGPGIIRGMISLTSSVVLLCAFGLLSFRAKSK</sequence>
<organism evidence="2 3">
    <name type="scientific">Dolichospermum planctonicum CS-1226</name>
    <dbReference type="NCBI Taxonomy" id="3021751"/>
    <lineage>
        <taxon>Bacteria</taxon>
        <taxon>Bacillati</taxon>
        <taxon>Cyanobacteriota</taxon>
        <taxon>Cyanophyceae</taxon>
        <taxon>Nostocales</taxon>
        <taxon>Aphanizomenonaceae</taxon>
        <taxon>Dolichospermum</taxon>
        <taxon>Dolichospermum planctonicum</taxon>
    </lineage>
</organism>
<dbReference type="RefSeq" id="WP_271796110.1">
    <property type="nucleotide sequence ID" value="NZ_JAQMUC010000060.1"/>
</dbReference>
<comment type="caution">
    <text evidence="2">The sequence shown here is derived from an EMBL/GenBank/DDBJ whole genome shotgun (WGS) entry which is preliminary data.</text>
</comment>
<reference evidence="2 3" key="1">
    <citation type="submission" date="2023-01" db="EMBL/GenBank/DDBJ databases">
        <title>Genomes from the Australian National Cyanobacteria Reference Collection.</title>
        <authorList>
            <person name="Willis A."/>
            <person name="Lee E.M.F."/>
        </authorList>
    </citation>
    <scope>NUCLEOTIDE SEQUENCE [LARGE SCALE GENOMIC DNA]</scope>
    <source>
        <strain evidence="2 3">CS-1226</strain>
    </source>
</reference>
<keyword evidence="3" id="KW-1185">Reference proteome</keyword>
<feature type="transmembrane region" description="Helical" evidence="1">
    <location>
        <begin position="127"/>
        <end position="149"/>
    </location>
</feature>
<dbReference type="Proteomes" id="UP001211249">
    <property type="component" value="Unassembled WGS sequence"/>
</dbReference>
<keyword evidence="1" id="KW-1133">Transmembrane helix</keyword>